<evidence type="ECO:0000313" key="1">
    <source>
        <dbReference type="EMBL" id="APS42407.1"/>
    </source>
</evidence>
<gene>
    <name evidence="1" type="ORF">FOL01_1548</name>
</gene>
<evidence type="ECO:0000313" key="2">
    <source>
        <dbReference type="Proteomes" id="UP000185473"/>
    </source>
</evidence>
<dbReference type="Proteomes" id="UP000185473">
    <property type="component" value="Chromosome"/>
</dbReference>
<dbReference type="EMBL" id="CP014332">
    <property type="protein sequence ID" value="APS42407.1"/>
    <property type="molecule type" value="Genomic_DNA"/>
</dbReference>
<organism evidence="1 2">
    <name type="scientific">Weissella jogaejeotgali</name>
    <dbReference type="NCBI Taxonomy" id="1631871"/>
    <lineage>
        <taxon>Bacteria</taxon>
        <taxon>Bacillati</taxon>
        <taxon>Bacillota</taxon>
        <taxon>Bacilli</taxon>
        <taxon>Lactobacillales</taxon>
        <taxon>Lactobacillaceae</taxon>
        <taxon>Weissella</taxon>
    </lineage>
</organism>
<dbReference type="OrthoDB" id="9763644at2"/>
<evidence type="ECO:0008006" key="3">
    <source>
        <dbReference type="Google" id="ProtNLM"/>
    </source>
</evidence>
<sequence length="571" mass="65029">MIKTQTLQSDIEHFVSPVLSQDKILAIQKFENLHLSEQQLGFITNLAAQELSNGLVQLSETYGPKLVLLLKRYLSQGLNVELVDANEQVVSNELVAQLRLFLQKVVYAQLCIPIQKNNRRSIADGSKIAFGIRSIVQVVVDTNQTVSTDNARIYCENTGLYEPLEQHFGSFWTVLMTRILGIHINQNIENEILTSLVRIAERFDFRRFNRNFVGVGNGDLDLDSFEIVASSASHFITYRLPVSPNQKNINITPAWQQWLNTQWGDDAETQIFLLEWTAVQILPQSVGQFVLFYNDGSGGKTVWMNVVRNGLLGPENVATVTADKFRHNFGPSMLLRSDYTMKLANLVDESPNDFDMSFLKKVADPSSYLTIDIKNRQSITCSLAIKMTFATNSLDLRIGGESNYGTFRKLALVYFPKRILPSEQDSTIEQRMIGEMDDMAGLLLHILRKMRDRKSFQPIESASMLTWKNDFFNKYGNSPMSIVSEFIDERVTIDAGKLANSRQIKACFDEYIQVNNLEKGKFHSDQLFWKEFKRVMREKGYNPVSRKSNSIRIYDGLSVLTTEELNASVNE</sequence>
<dbReference type="AlphaFoldDB" id="A0A1L6RCV8"/>
<proteinExistence type="predicted"/>
<name>A0A1L6RCV8_9LACO</name>
<reference evidence="1 2" key="1">
    <citation type="submission" date="2016-02" db="EMBL/GenBank/DDBJ databases">
        <title>Complete Genome Sequence of Weissella jogaejeotgali FOL01.</title>
        <authorList>
            <person name="Lee J.-H."/>
            <person name="Ku H.-J."/>
        </authorList>
    </citation>
    <scope>NUCLEOTIDE SEQUENCE [LARGE SCALE GENOMIC DNA]</scope>
    <source>
        <strain evidence="1 2">FOL01</strain>
    </source>
</reference>
<accession>A0A1L6RCV8</accession>
<dbReference type="KEGG" id="wjo:FOL01_1548"/>
<protein>
    <recommendedName>
        <fullName evidence="3">DNA primase</fullName>
    </recommendedName>
</protein>
<keyword evidence="2" id="KW-1185">Reference proteome</keyword>
<dbReference type="RefSeq" id="WP_075270151.1">
    <property type="nucleotide sequence ID" value="NZ_CP014332.1"/>
</dbReference>
<dbReference type="STRING" id="1631871.FOL01_1548"/>